<dbReference type="Proteomes" id="UP000031327">
    <property type="component" value="Unassembled WGS sequence"/>
</dbReference>
<gene>
    <name evidence="1" type="ORF">JF50_20635</name>
</gene>
<dbReference type="OrthoDB" id="8525200at2"/>
<sequence>MSNKSHPLTAQEVMDYLQKNPGFMLEHPYLLLDMNLHVQHQGAPNLALMQQRVLREENAKLKKQIAAMVDSARENELIFKLFSDCQRALWYCNNFQELADILADTLSQSPKISVCQLIPYDNTLEELVSRRLNKLSRYLGRLDLQEQTLLFSGFACNSVALYLLGPSDKPTAILAFASECADHFSPDNGNLFVNELVSSLQIRLKELA</sequence>
<dbReference type="RefSeq" id="WP_039611250.1">
    <property type="nucleotide sequence ID" value="NZ_JWIC01000008.1"/>
</dbReference>
<evidence type="ECO:0008006" key="3">
    <source>
        <dbReference type="Google" id="ProtNLM"/>
    </source>
</evidence>
<dbReference type="EMBL" id="JWIC01000008">
    <property type="protein sequence ID" value="KID55596.1"/>
    <property type="molecule type" value="Genomic_DNA"/>
</dbReference>
<dbReference type="PANTHER" id="PTHR38765:SF1">
    <property type="entry name" value="DUF484 DOMAIN-CONTAINING PROTEIN"/>
    <property type="match status" value="1"/>
</dbReference>
<evidence type="ECO:0000313" key="2">
    <source>
        <dbReference type="Proteomes" id="UP000031327"/>
    </source>
</evidence>
<accession>A0A0C1Q4Y1</accession>
<proteinExistence type="predicted"/>
<evidence type="ECO:0000313" key="1">
    <source>
        <dbReference type="EMBL" id="KID55596.1"/>
    </source>
</evidence>
<dbReference type="AlphaFoldDB" id="A0A0C1Q4Y1"/>
<dbReference type="Pfam" id="PF04340">
    <property type="entry name" value="DUF484"/>
    <property type="match status" value="1"/>
</dbReference>
<reference evidence="1 2" key="1">
    <citation type="submission" date="2014-12" db="EMBL/GenBank/DDBJ databases">
        <title>Draft Genome Sequence of Pseudoalteromonas luteoviolacea HI1.</title>
        <authorList>
            <person name="Asahina A.Y."/>
            <person name="Hadfield M.G."/>
        </authorList>
    </citation>
    <scope>NUCLEOTIDE SEQUENCE [LARGE SCALE GENOMIC DNA]</scope>
    <source>
        <strain evidence="1 2">HI1</strain>
    </source>
</reference>
<organism evidence="1 2">
    <name type="scientific">Pseudoalteromonas luteoviolacea</name>
    <dbReference type="NCBI Taxonomy" id="43657"/>
    <lineage>
        <taxon>Bacteria</taxon>
        <taxon>Pseudomonadati</taxon>
        <taxon>Pseudomonadota</taxon>
        <taxon>Gammaproteobacteria</taxon>
        <taxon>Alteromonadales</taxon>
        <taxon>Pseudoalteromonadaceae</taxon>
        <taxon>Pseudoalteromonas</taxon>
    </lineage>
</organism>
<dbReference type="Gene3D" id="3.30.450.40">
    <property type="match status" value="1"/>
</dbReference>
<protein>
    <recommendedName>
        <fullName evidence="3">DUF484 family protein</fullName>
    </recommendedName>
</protein>
<dbReference type="InterPro" id="IPR007435">
    <property type="entry name" value="DUF484"/>
</dbReference>
<dbReference type="InterPro" id="IPR029016">
    <property type="entry name" value="GAF-like_dom_sf"/>
</dbReference>
<name>A0A0C1Q4Y1_9GAMM</name>
<comment type="caution">
    <text evidence="1">The sequence shown here is derived from an EMBL/GenBank/DDBJ whole genome shotgun (WGS) entry which is preliminary data.</text>
</comment>
<dbReference type="PANTHER" id="PTHR38765">
    <property type="entry name" value="DUF484 DOMAIN-CONTAINING PROTEIN"/>
    <property type="match status" value="1"/>
</dbReference>